<feature type="domain" description="BetI-type transcriptional repressor C-terminal" evidence="6">
    <location>
        <begin position="85"/>
        <end position="195"/>
    </location>
</feature>
<dbReference type="Pfam" id="PF00440">
    <property type="entry name" value="TetR_N"/>
    <property type="match status" value="1"/>
</dbReference>
<dbReference type="InterPro" id="IPR036271">
    <property type="entry name" value="Tet_transcr_reg_TetR-rel_C_sf"/>
</dbReference>
<proteinExistence type="predicted"/>
<dbReference type="Gene3D" id="1.10.357.10">
    <property type="entry name" value="Tetracycline Repressor, domain 2"/>
    <property type="match status" value="1"/>
</dbReference>
<dbReference type="PANTHER" id="PTHR30055">
    <property type="entry name" value="HTH-TYPE TRANSCRIPTIONAL REGULATOR RUTR"/>
    <property type="match status" value="1"/>
</dbReference>
<dbReference type="PANTHER" id="PTHR30055:SF234">
    <property type="entry name" value="HTH-TYPE TRANSCRIPTIONAL REGULATOR BETI"/>
    <property type="match status" value="1"/>
</dbReference>
<sequence>MPRLVDHGERRRTIIETTWRLIAEQGIENASMRDIAHACGYAGPGVLAHYFPNKDALLLAAYRLICDNTNDRIAASRAGKRGIGALNALCLEIIPADPVTTVEARVAVAFWQRAQTEESLRDVGRAALEHWRSEILACLAQAEVDGECAPIPDPDAVAEELLNLMIGLHVTSMLDPGALSGSRQRLLLHRSISRLGVGSPAAP</sequence>
<keyword evidence="1" id="KW-0678">Repressor</keyword>
<dbReference type="InterPro" id="IPR009057">
    <property type="entry name" value="Homeodomain-like_sf"/>
</dbReference>
<evidence type="ECO:0000256" key="2">
    <source>
        <dbReference type="ARBA" id="ARBA00023015"/>
    </source>
</evidence>
<organism evidence="7 8">
    <name type="scientific">Arthrobacter ginkgonis</name>
    <dbReference type="NCBI Taxonomy" id="1630594"/>
    <lineage>
        <taxon>Bacteria</taxon>
        <taxon>Bacillati</taxon>
        <taxon>Actinomycetota</taxon>
        <taxon>Actinomycetes</taxon>
        <taxon>Micrococcales</taxon>
        <taxon>Micrococcaceae</taxon>
        <taxon>Arthrobacter</taxon>
    </lineage>
</organism>
<name>A0ABP7C9P6_9MICC</name>
<keyword evidence="4" id="KW-0804">Transcription</keyword>
<keyword evidence="8" id="KW-1185">Reference proteome</keyword>
<feature type="domain" description="HTH tetR-type" evidence="5">
    <location>
        <begin position="14"/>
        <end position="61"/>
    </location>
</feature>
<dbReference type="EMBL" id="BAABEO010000011">
    <property type="protein sequence ID" value="GAA3681175.1"/>
    <property type="molecule type" value="Genomic_DNA"/>
</dbReference>
<evidence type="ECO:0000256" key="3">
    <source>
        <dbReference type="ARBA" id="ARBA00023125"/>
    </source>
</evidence>
<dbReference type="SUPFAM" id="SSF46689">
    <property type="entry name" value="Homeodomain-like"/>
    <property type="match status" value="1"/>
</dbReference>
<gene>
    <name evidence="7" type="ORF">GCM10023081_19090</name>
</gene>
<comment type="caution">
    <text evidence="7">The sequence shown here is derived from an EMBL/GenBank/DDBJ whole genome shotgun (WGS) entry which is preliminary data.</text>
</comment>
<dbReference type="InterPro" id="IPR001647">
    <property type="entry name" value="HTH_TetR"/>
</dbReference>
<reference evidence="8" key="1">
    <citation type="journal article" date="2019" name="Int. J. Syst. Evol. Microbiol.">
        <title>The Global Catalogue of Microorganisms (GCM) 10K type strain sequencing project: providing services to taxonomists for standard genome sequencing and annotation.</title>
        <authorList>
            <consortium name="The Broad Institute Genomics Platform"/>
            <consortium name="The Broad Institute Genome Sequencing Center for Infectious Disease"/>
            <person name="Wu L."/>
            <person name="Ma J."/>
        </authorList>
    </citation>
    <scope>NUCLEOTIDE SEQUENCE [LARGE SCALE GENOMIC DNA]</scope>
    <source>
        <strain evidence="8">JCM 30742</strain>
    </source>
</reference>
<dbReference type="SUPFAM" id="SSF48498">
    <property type="entry name" value="Tetracyclin repressor-like, C-terminal domain"/>
    <property type="match status" value="1"/>
</dbReference>
<evidence type="ECO:0000259" key="5">
    <source>
        <dbReference type="Pfam" id="PF00440"/>
    </source>
</evidence>
<evidence type="ECO:0000313" key="7">
    <source>
        <dbReference type="EMBL" id="GAA3681175.1"/>
    </source>
</evidence>
<dbReference type="Proteomes" id="UP001500752">
    <property type="component" value="Unassembled WGS sequence"/>
</dbReference>
<evidence type="ECO:0000259" key="6">
    <source>
        <dbReference type="Pfam" id="PF13977"/>
    </source>
</evidence>
<dbReference type="InterPro" id="IPR039538">
    <property type="entry name" value="BetI_C"/>
</dbReference>
<evidence type="ECO:0000256" key="1">
    <source>
        <dbReference type="ARBA" id="ARBA00022491"/>
    </source>
</evidence>
<keyword evidence="2" id="KW-0805">Transcription regulation</keyword>
<dbReference type="InterPro" id="IPR050109">
    <property type="entry name" value="HTH-type_TetR-like_transc_reg"/>
</dbReference>
<dbReference type="Pfam" id="PF13977">
    <property type="entry name" value="TetR_C_6"/>
    <property type="match status" value="1"/>
</dbReference>
<accession>A0ABP7C9P6</accession>
<protein>
    <submittedName>
        <fullName evidence="7">TetR family transcriptional regulator C-terminal domain-containing protein</fullName>
    </submittedName>
</protein>
<evidence type="ECO:0000256" key="4">
    <source>
        <dbReference type="ARBA" id="ARBA00023163"/>
    </source>
</evidence>
<keyword evidence="3" id="KW-0238">DNA-binding</keyword>
<evidence type="ECO:0000313" key="8">
    <source>
        <dbReference type="Proteomes" id="UP001500752"/>
    </source>
</evidence>
<dbReference type="RefSeq" id="WP_345150321.1">
    <property type="nucleotide sequence ID" value="NZ_BAABEO010000011.1"/>
</dbReference>